<evidence type="ECO:0000256" key="1">
    <source>
        <dbReference type="SAM" id="Phobius"/>
    </source>
</evidence>
<name>A0ABR3CXK6_NEUIN</name>
<sequence>MPSAKYIERPGGSRKSKGFIRSTYDSLTSSENASVVRSIAFFGAAVAFLSSSWGEMLVVFVYPYLHITVLVGSHSVIVNLTVDGSYRQ</sequence>
<reference evidence="2 3" key="1">
    <citation type="submission" date="2023-09" db="EMBL/GenBank/DDBJ databases">
        <title>Multi-omics analysis of a traditional fermented food reveals byproduct-associated fungal strains for waste-to-food upcycling.</title>
        <authorList>
            <consortium name="Lawrence Berkeley National Laboratory"/>
            <person name="Rekdal V.M."/>
            <person name="Villalobos-Escobedo J.M."/>
            <person name="Rodriguez-Valeron N."/>
            <person name="Garcia M.O."/>
            <person name="Vasquez D.P."/>
            <person name="Damayanti I."/>
            <person name="Sorensen P.M."/>
            <person name="Baidoo E.E."/>
            <person name="De Carvalho A.C."/>
            <person name="Riley R."/>
            <person name="Lipzen A."/>
            <person name="He G."/>
            <person name="Yan M."/>
            <person name="Haridas S."/>
            <person name="Daum C."/>
            <person name="Yoshinaga Y."/>
            <person name="Ng V."/>
            <person name="Grigoriev I.V."/>
            <person name="Munk R."/>
            <person name="Nuraida L."/>
            <person name="Wijaya C.H."/>
            <person name="Morales P.-C."/>
            <person name="Keasling J.D."/>
        </authorList>
    </citation>
    <scope>NUCLEOTIDE SEQUENCE [LARGE SCALE GENOMIC DNA]</scope>
    <source>
        <strain evidence="2 3">FGSC 2613</strain>
    </source>
</reference>
<evidence type="ECO:0000313" key="2">
    <source>
        <dbReference type="EMBL" id="KAL0465174.1"/>
    </source>
</evidence>
<accession>A0ABR3CXK6</accession>
<comment type="caution">
    <text evidence="2">The sequence shown here is derived from an EMBL/GenBank/DDBJ whole genome shotgun (WGS) entry which is preliminary data.</text>
</comment>
<protein>
    <submittedName>
        <fullName evidence="2">Uncharacterized protein</fullName>
    </submittedName>
</protein>
<dbReference type="Proteomes" id="UP001451303">
    <property type="component" value="Unassembled WGS sequence"/>
</dbReference>
<feature type="transmembrane region" description="Helical" evidence="1">
    <location>
        <begin position="60"/>
        <end position="82"/>
    </location>
</feature>
<keyword evidence="1" id="KW-0812">Transmembrane</keyword>
<dbReference type="EMBL" id="JAVLET010000018">
    <property type="protein sequence ID" value="KAL0465174.1"/>
    <property type="molecule type" value="Genomic_DNA"/>
</dbReference>
<keyword evidence="1" id="KW-1133">Transmembrane helix</keyword>
<keyword evidence="3" id="KW-1185">Reference proteome</keyword>
<feature type="transmembrane region" description="Helical" evidence="1">
    <location>
        <begin position="35"/>
        <end position="54"/>
    </location>
</feature>
<organism evidence="2 3">
    <name type="scientific">Neurospora intermedia</name>
    <dbReference type="NCBI Taxonomy" id="5142"/>
    <lineage>
        <taxon>Eukaryota</taxon>
        <taxon>Fungi</taxon>
        <taxon>Dikarya</taxon>
        <taxon>Ascomycota</taxon>
        <taxon>Pezizomycotina</taxon>
        <taxon>Sordariomycetes</taxon>
        <taxon>Sordariomycetidae</taxon>
        <taxon>Sordariales</taxon>
        <taxon>Sordariaceae</taxon>
        <taxon>Neurospora</taxon>
    </lineage>
</organism>
<proteinExistence type="predicted"/>
<keyword evidence="1" id="KW-0472">Membrane</keyword>
<gene>
    <name evidence="2" type="ORF">QR685DRAFT_558082</name>
</gene>
<evidence type="ECO:0000313" key="3">
    <source>
        <dbReference type="Proteomes" id="UP001451303"/>
    </source>
</evidence>